<dbReference type="PANTHER" id="PTHR48100">
    <property type="entry name" value="BROAD-SPECIFICITY PHOSPHATASE YOR283W-RELATED"/>
    <property type="match status" value="1"/>
</dbReference>
<dbReference type="PANTHER" id="PTHR48100:SF62">
    <property type="entry name" value="GLUCOSYL-3-PHOSPHOGLYCERATE PHOSPHATASE"/>
    <property type="match status" value="1"/>
</dbReference>
<evidence type="ECO:0000313" key="3">
    <source>
        <dbReference type="EMBL" id="AUX24462.1"/>
    </source>
</evidence>
<dbReference type="PROSITE" id="PS00175">
    <property type="entry name" value="PG_MUTASE"/>
    <property type="match status" value="1"/>
</dbReference>
<feature type="binding site" evidence="2">
    <location>
        <begin position="11"/>
        <end position="18"/>
    </location>
    <ligand>
        <name>substrate</name>
    </ligand>
</feature>
<dbReference type="Gene3D" id="3.40.50.1240">
    <property type="entry name" value="Phosphoglycerate mutase-like"/>
    <property type="match status" value="1"/>
</dbReference>
<reference evidence="3 4" key="1">
    <citation type="submission" date="2015-09" db="EMBL/GenBank/DDBJ databases">
        <title>Sorangium comparison.</title>
        <authorList>
            <person name="Zaburannyi N."/>
            <person name="Bunk B."/>
            <person name="Overmann J."/>
            <person name="Mueller R."/>
        </authorList>
    </citation>
    <scope>NUCLEOTIDE SEQUENCE [LARGE SCALE GENOMIC DNA]</scope>
    <source>
        <strain evidence="3 4">So ceGT47</strain>
    </source>
</reference>
<dbReference type="InterPro" id="IPR029033">
    <property type="entry name" value="His_PPase_superfam"/>
</dbReference>
<dbReference type="CDD" id="cd07067">
    <property type="entry name" value="HP_PGM_like"/>
    <property type="match status" value="1"/>
</dbReference>
<dbReference type="GO" id="GO:0005737">
    <property type="term" value="C:cytoplasm"/>
    <property type="evidence" value="ECO:0007669"/>
    <property type="project" value="TreeGrafter"/>
</dbReference>
<dbReference type="RefSeq" id="WP_165373349.1">
    <property type="nucleotide sequence ID" value="NZ_CP012670.1"/>
</dbReference>
<accession>A0A4V0NE02</accession>
<dbReference type="SUPFAM" id="SSF53254">
    <property type="entry name" value="Phosphoglycerate mutase-like"/>
    <property type="match status" value="1"/>
</dbReference>
<feature type="binding site" evidence="2">
    <location>
        <position position="63"/>
    </location>
    <ligand>
        <name>substrate</name>
    </ligand>
</feature>
<evidence type="ECO:0000256" key="2">
    <source>
        <dbReference type="PIRSR" id="PIRSR613078-2"/>
    </source>
</evidence>
<feature type="active site" description="Proton donor/acceptor" evidence="1">
    <location>
        <position position="87"/>
    </location>
</feature>
<dbReference type="EMBL" id="CP012670">
    <property type="protein sequence ID" value="AUX24462.1"/>
    <property type="molecule type" value="Genomic_DNA"/>
</dbReference>
<dbReference type="InterPro" id="IPR013078">
    <property type="entry name" value="His_Pase_superF_clade-1"/>
</dbReference>
<dbReference type="SMART" id="SM00855">
    <property type="entry name" value="PGAM"/>
    <property type="match status" value="1"/>
</dbReference>
<dbReference type="AlphaFoldDB" id="A0A4V0NE02"/>
<sequence length="219" mass="23542">MRATTKLILIRHGETEDNRAQVFQGQGGRGLNARGRDQAARLAARLAGARIRLAGVYCSDLDRARETAEIVASTLGLRAIADPELREVHLGGWQGLSHAEVQARYPDEWAAWRRGDDIRRGGGETYAELGDRMTRALDGIAERHAGEAVGVVSHGAAIKSVIGRVLRIGAGGLRAFQVPANTGVCLVERDGERRYRLVVWNDAAHLGDALAEALAAPLA</sequence>
<evidence type="ECO:0000313" key="4">
    <source>
        <dbReference type="Proteomes" id="UP000295781"/>
    </source>
</evidence>
<name>A0A4V0NE02_SORCE</name>
<organism evidence="3 4">
    <name type="scientific">Sorangium cellulosum</name>
    <name type="common">Polyangium cellulosum</name>
    <dbReference type="NCBI Taxonomy" id="56"/>
    <lineage>
        <taxon>Bacteria</taxon>
        <taxon>Pseudomonadati</taxon>
        <taxon>Myxococcota</taxon>
        <taxon>Polyangia</taxon>
        <taxon>Polyangiales</taxon>
        <taxon>Polyangiaceae</taxon>
        <taxon>Sorangium</taxon>
    </lineage>
</organism>
<dbReference type="Proteomes" id="UP000295781">
    <property type="component" value="Chromosome"/>
</dbReference>
<dbReference type="InterPro" id="IPR001345">
    <property type="entry name" value="PG/BPGM_mutase_AS"/>
</dbReference>
<feature type="active site" description="Tele-phosphohistidine intermediate" evidence="1">
    <location>
        <position position="12"/>
    </location>
</feature>
<dbReference type="PIRSF" id="PIRSF000709">
    <property type="entry name" value="6PFK_2-Ptase"/>
    <property type="match status" value="1"/>
</dbReference>
<feature type="binding site" evidence="2">
    <location>
        <begin position="113"/>
        <end position="114"/>
    </location>
    <ligand>
        <name>substrate</name>
    </ligand>
</feature>
<dbReference type="Pfam" id="PF00300">
    <property type="entry name" value="His_Phos_1"/>
    <property type="match status" value="1"/>
</dbReference>
<gene>
    <name evidence="3" type="primary">gpm</name>
    <name evidence="3" type="ORF">SOCEGT47_050000</name>
</gene>
<dbReference type="GO" id="GO:0016791">
    <property type="term" value="F:phosphatase activity"/>
    <property type="evidence" value="ECO:0007669"/>
    <property type="project" value="TreeGrafter"/>
</dbReference>
<dbReference type="InterPro" id="IPR050275">
    <property type="entry name" value="PGM_Phosphatase"/>
</dbReference>
<evidence type="ECO:0000256" key="1">
    <source>
        <dbReference type="PIRSR" id="PIRSR613078-1"/>
    </source>
</evidence>
<protein>
    <submittedName>
        <fullName evidence="3">Phosphoglycerate mutase</fullName>
    </submittedName>
</protein>
<proteinExistence type="predicted"/>